<dbReference type="InterPro" id="IPR036517">
    <property type="entry name" value="FF_domain_sf"/>
</dbReference>
<dbReference type="GO" id="GO:0045292">
    <property type="term" value="P:mRNA cis splicing, via spliceosome"/>
    <property type="evidence" value="ECO:0007669"/>
    <property type="project" value="InterPro"/>
</dbReference>
<protein>
    <submittedName>
        <fullName evidence="13">Uncharacterized protein</fullName>
    </submittedName>
</protein>
<dbReference type="PROSITE" id="PS51676">
    <property type="entry name" value="FF"/>
    <property type="match status" value="4"/>
</dbReference>
<feature type="compositionally biased region" description="Basic residues" evidence="10">
    <location>
        <begin position="768"/>
        <end position="781"/>
    </location>
</feature>
<keyword evidence="5" id="KW-0539">Nucleus</keyword>
<dbReference type="InterPro" id="IPR002713">
    <property type="entry name" value="FF_domain"/>
</dbReference>
<proteinExistence type="inferred from homology"/>
<feature type="compositionally biased region" description="Basic and acidic residues" evidence="10">
    <location>
        <begin position="237"/>
        <end position="256"/>
    </location>
</feature>
<evidence type="ECO:0000256" key="8">
    <source>
        <dbReference type="ARBA" id="ARBA00064817"/>
    </source>
</evidence>
<keyword evidence="4" id="KW-0508">mRNA splicing</keyword>
<dbReference type="SUPFAM" id="SSF51045">
    <property type="entry name" value="WW domain"/>
    <property type="match status" value="2"/>
</dbReference>
<feature type="coiled-coil region" evidence="9">
    <location>
        <begin position="605"/>
        <end position="632"/>
    </location>
</feature>
<feature type="compositionally biased region" description="Basic and acidic residues" evidence="10">
    <location>
        <begin position="744"/>
        <end position="767"/>
    </location>
</feature>
<dbReference type="GO" id="GO:0003723">
    <property type="term" value="F:RNA binding"/>
    <property type="evidence" value="ECO:0007669"/>
    <property type="project" value="TreeGrafter"/>
</dbReference>
<dbReference type="PROSITE" id="PS50020">
    <property type="entry name" value="WW_DOMAIN_2"/>
    <property type="match status" value="2"/>
</dbReference>
<comment type="function">
    <text evidence="6">Binds the phosphorylated C-terminal domain (CTD) of the largest subunit of RNA polymerase II and functions as a scaffold for RNA processing machineries. May be involved in pre-mRNA splicing.</text>
</comment>
<dbReference type="GO" id="GO:0070063">
    <property type="term" value="F:RNA polymerase binding"/>
    <property type="evidence" value="ECO:0007669"/>
    <property type="project" value="UniProtKB-ARBA"/>
</dbReference>
<feature type="compositionally biased region" description="Basic and acidic residues" evidence="10">
    <location>
        <begin position="817"/>
        <end position="842"/>
    </location>
</feature>
<keyword evidence="2" id="KW-0507">mRNA processing</keyword>
<sequence length="862" mass="96387">MPGPRPGMGGPPGGMPPQFMGGPPGQPGGGMPPQGGRPPFGGGPPQGAMGPGSMGPGSMGPGGSMGMNGPSPGMGMGQPQGGLGPGPNGMPQLNPGAGPPFGAMAPRPQAPQAFQPPAQPFGAPSMGTPQQQLPQQAQPSPAHRPVMGTPGPAQSPALGGQSPAITPAAAPAKPKPDWTEHTAPDGRKYYYNAVTKQSSWTKPAALGGPAEKPAAPAAAAAVASTDWKEFVSPDGRKYYYNKNTKESRWTMPDEMKAAQTAKASSSPAPVQVVKLEPAQQASTAAASTPPQANGLEHGETATSAEAAVKAETKAEPKAASPTAADLAAKAAAEPDDRKWMFASKEEAKDAFKELLASVNAASDWTWEHAMRLIISDARYSALKSLGEKKACFNEYLQQRKKDEKEEARVRAKQAREGFQTMLETSKDIKMSMRFSRARELFEDDPAWKAVADDREREELYTEFMKERDRKEREEKKKERRRRMTAFKELLEQTSGIKVSTPWRKASDKLEGDEVFEALDKIDRLEVWQDHIKDLEKKEKEEKDKLADEKRRKERKNRDRFKDMLRKHKDEGKLHFRSKWREYFEIIRKEECLLAVEKNTSGSRPKELFEDVLEEAEEEHEKTSTVLRDALKENNINITHTSTFEGFQAALEIASSDKVTDIREPNRRVFFEDLLSKAKEKQSKEEKRLKIVAEDFTDLLRSRHVRHDSVWDDVKSQIDHKERFKAVGTEEERVRLFDEYVARQKVKREKEKEREKEKDRERQKDKDRHKDKKEKRSKKDKRARSDDEDDHKSRSRRATSVDDGTDDPKSSKRHKKDKSRDGGKKSREKESDSEDDVPRKMDTEPEGSPEPARSEEEQEARQD</sequence>
<feature type="compositionally biased region" description="Low complexity" evidence="10">
    <location>
        <begin position="163"/>
        <end position="172"/>
    </location>
</feature>
<dbReference type="Pfam" id="PF00397">
    <property type="entry name" value="WW"/>
    <property type="match status" value="2"/>
</dbReference>
<dbReference type="EMBL" id="JALJOV010000975">
    <property type="protein sequence ID" value="KAK9857235.1"/>
    <property type="molecule type" value="Genomic_DNA"/>
</dbReference>
<feature type="compositionally biased region" description="Basic and acidic residues" evidence="10">
    <location>
        <begin position="174"/>
        <end position="185"/>
    </location>
</feature>
<evidence type="ECO:0000259" key="11">
    <source>
        <dbReference type="PROSITE" id="PS50020"/>
    </source>
</evidence>
<comment type="caution">
    <text evidence="13">The sequence shown here is derived from an EMBL/GenBank/DDBJ whole genome shotgun (WGS) entry which is preliminary data.</text>
</comment>
<dbReference type="SMART" id="SM00456">
    <property type="entry name" value="WW"/>
    <property type="match status" value="2"/>
</dbReference>
<dbReference type="InterPro" id="IPR039726">
    <property type="entry name" value="Prp40-like"/>
</dbReference>
<keyword evidence="14" id="KW-1185">Reference proteome</keyword>
<feature type="domain" description="FF" evidence="12">
    <location>
        <begin position="410"/>
        <end position="466"/>
    </location>
</feature>
<feature type="region of interest" description="Disordered" evidence="10">
    <location>
        <begin position="1"/>
        <end position="185"/>
    </location>
</feature>
<comment type="similarity">
    <text evidence="7">Belongs to the PRPF40 family.</text>
</comment>
<dbReference type="InterPro" id="IPR036020">
    <property type="entry name" value="WW_dom_sf"/>
</dbReference>
<dbReference type="FunFam" id="1.10.10.440:FF:000013">
    <property type="entry name" value="pre-mRNA-processing protein 40A isoform X1"/>
    <property type="match status" value="1"/>
</dbReference>
<feature type="domain" description="WW" evidence="11">
    <location>
        <begin position="221"/>
        <end position="254"/>
    </location>
</feature>
<reference evidence="13 14" key="1">
    <citation type="journal article" date="2024" name="Nat. Commun.">
        <title>Phylogenomics reveals the evolutionary origins of lichenization in chlorophyte algae.</title>
        <authorList>
            <person name="Puginier C."/>
            <person name="Libourel C."/>
            <person name="Otte J."/>
            <person name="Skaloud P."/>
            <person name="Haon M."/>
            <person name="Grisel S."/>
            <person name="Petersen M."/>
            <person name="Berrin J.G."/>
            <person name="Delaux P.M."/>
            <person name="Dal Grande F."/>
            <person name="Keller J."/>
        </authorList>
    </citation>
    <scope>NUCLEOTIDE SEQUENCE [LARGE SCALE GENOMIC DNA]</scope>
    <source>
        <strain evidence="13 14">SAG 2523</strain>
    </source>
</reference>
<feature type="compositionally biased region" description="Low complexity" evidence="10">
    <location>
        <begin position="317"/>
        <end position="331"/>
    </location>
</feature>
<dbReference type="SUPFAM" id="SSF81698">
    <property type="entry name" value="FF domain"/>
    <property type="match status" value="5"/>
</dbReference>
<feature type="region of interest" description="Disordered" evidence="10">
    <location>
        <begin position="538"/>
        <end position="562"/>
    </location>
</feature>
<name>A0AAW1SUA9_9CHLO</name>
<comment type="subcellular location">
    <subcellularLocation>
        <location evidence="1">Nucleus</location>
    </subcellularLocation>
</comment>
<gene>
    <name evidence="13" type="ORF">WJX84_007848</name>
</gene>
<feature type="domain" description="FF" evidence="12">
    <location>
        <begin position="552"/>
        <end position="614"/>
    </location>
</feature>
<dbReference type="GO" id="GO:0005685">
    <property type="term" value="C:U1 snRNP"/>
    <property type="evidence" value="ECO:0007669"/>
    <property type="project" value="TreeGrafter"/>
</dbReference>
<evidence type="ECO:0000256" key="1">
    <source>
        <dbReference type="ARBA" id="ARBA00004123"/>
    </source>
</evidence>
<dbReference type="InterPro" id="IPR001202">
    <property type="entry name" value="WW_dom"/>
</dbReference>
<dbReference type="Pfam" id="PF25432">
    <property type="entry name" value="FF_PRPF40A"/>
    <property type="match status" value="1"/>
</dbReference>
<feature type="compositionally biased region" description="Basic and acidic residues" evidence="10">
    <location>
        <begin position="851"/>
        <end position="862"/>
    </location>
</feature>
<dbReference type="Gene3D" id="2.20.70.10">
    <property type="match status" value="2"/>
</dbReference>
<dbReference type="Gene3D" id="1.10.10.440">
    <property type="entry name" value="FF domain"/>
    <property type="match status" value="5"/>
</dbReference>
<dbReference type="PANTHER" id="PTHR11864:SF0">
    <property type="entry name" value="PRP40 PRE-MRNA PROCESSING FACTOR 40 HOMOLOG A (YEAST)"/>
    <property type="match status" value="1"/>
</dbReference>
<dbReference type="Pfam" id="PF01846">
    <property type="entry name" value="FF"/>
    <property type="match status" value="5"/>
</dbReference>
<feature type="compositionally biased region" description="Low complexity" evidence="10">
    <location>
        <begin position="277"/>
        <end position="292"/>
    </location>
</feature>
<evidence type="ECO:0000256" key="6">
    <source>
        <dbReference type="ARBA" id="ARBA00056384"/>
    </source>
</evidence>
<feature type="compositionally biased region" description="Gly residues" evidence="10">
    <location>
        <begin position="1"/>
        <end position="12"/>
    </location>
</feature>
<dbReference type="GO" id="GO:0071004">
    <property type="term" value="C:U2-type prespliceosome"/>
    <property type="evidence" value="ECO:0007669"/>
    <property type="project" value="TreeGrafter"/>
</dbReference>
<feature type="compositionally biased region" description="Gly residues" evidence="10">
    <location>
        <begin position="27"/>
        <end position="87"/>
    </location>
</feature>
<evidence type="ECO:0000256" key="4">
    <source>
        <dbReference type="ARBA" id="ARBA00023187"/>
    </source>
</evidence>
<dbReference type="Proteomes" id="UP001485043">
    <property type="component" value="Unassembled WGS sequence"/>
</dbReference>
<evidence type="ECO:0000256" key="10">
    <source>
        <dbReference type="SAM" id="MobiDB-lite"/>
    </source>
</evidence>
<feature type="domain" description="WW" evidence="11">
    <location>
        <begin position="172"/>
        <end position="205"/>
    </location>
</feature>
<dbReference type="CDD" id="cd00201">
    <property type="entry name" value="WW"/>
    <property type="match status" value="2"/>
</dbReference>
<keyword evidence="3" id="KW-0677">Repeat</keyword>
<feature type="domain" description="FF" evidence="12">
    <location>
        <begin position="344"/>
        <end position="398"/>
    </location>
</feature>
<evidence type="ECO:0000313" key="13">
    <source>
        <dbReference type="EMBL" id="KAK9857235.1"/>
    </source>
</evidence>
<feature type="region of interest" description="Disordered" evidence="10">
    <location>
        <begin position="237"/>
        <end position="337"/>
    </location>
</feature>
<evidence type="ECO:0000256" key="3">
    <source>
        <dbReference type="ARBA" id="ARBA00022737"/>
    </source>
</evidence>
<comment type="subunit">
    <text evidence="8">Interacts (via the WW domains) with the phosphorylated C-terminal domain of NRPB1 (via CTD domain).</text>
</comment>
<feature type="compositionally biased region" description="Low complexity" evidence="10">
    <location>
        <begin position="89"/>
        <end position="141"/>
    </location>
</feature>
<evidence type="ECO:0000256" key="7">
    <source>
        <dbReference type="ARBA" id="ARBA00061317"/>
    </source>
</evidence>
<dbReference type="PROSITE" id="PS01159">
    <property type="entry name" value="WW_DOMAIN_1"/>
    <property type="match status" value="2"/>
</dbReference>
<evidence type="ECO:0000256" key="2">
    <source>
        <dbReference type="ARBA" id="ARBA00022664"/>
    </source>
</evidence>
<keyword evidence="9" id="KW-0175">Coiled coil</keyword>
<evidence type="ECO:0000256" key="9">
    <source>
        <dbReference type="SAM" id="Coils"/>
    </source>
</evidence>
<feature type="domain" description="FF" evidence="12">
    <location>
        <begin position="479"/>
        <end position="533"/>
    </location>
</feature>
<dbReference type="PANTHER" id="PTHR11864">
    <property type="entry name" value="PRE-MRNA-PROCESSING PROTEIN PRP40"/>
    <property type="match status" value="1"/>
</dbReference>
<evidence type="ECO:0000259" key="12">
    <source>
        <dbReference type="PROSITE" id="PS51676"/>
    </source>
</evidence>
<evidence type="ECO:0000313" key="14">
    <source>
        <dbReference type="Proteomes" id="UP001485043"/>
    </source>
</evidence>
<evidence type="ECO:0000256" key="5">
    <source>
        <dbReference type="ARBA" id="ARBA00023242"/>
    </source>
</evidence>
<organism evidence="13 14">
    <name type="scientific">Apatococcus fuscideae</name>
    <dbReference type="NCBI Taxonomy" id="2026836"/>
    <lineage>
        <taxon>Eukaryota</taxon>
        <taxon>Viridiplantae</taxon>
        <taxon>Chlorophyta</taxon>
        <taxon>core chlorophytes</taxon>
        <taxon>Trebouxiophyceae</taxon>
        <taxon>Chlorellales</taxon>
        <taxon>Chlorellaceae</taxon>
        <taxon>Apatococcus</taxon>
    </lineage>
</organism>
<dbReference type="AlphaFoldDB" id="A0AAW1SUA9"/>
<feature type="region of interest" description="Disordered" evidence="10">
    <location>
        <begin position="744"/>
        <end position="862"/>
    </location>
</feature>
<accession>A0AAW1SUA9</accession>
<dbReference type="SMART" id="SM00441">
    <property type="entry name" value="FF"/>
    <property type="match status" value="4"/>
</dbReference>